<dbReference type="PANTHER" id="PTHR15036">
    <property type="entry name" value="PIKACHURIN-LIKE PROTEIN"/>
    <property type="match status" value="1"/>
</dbReference>
<accession>A0AAD8EH46</accession>
<reference evidence="3" key="1">
    <citation type="journal article" date="2023" name="IScience">
        <title>Live-bearing cockroach genome reveals convergent evolutionary mechanisms linked to viviparity in insects and beyond.</title>
        <authorList>
            <person name="Fouks B."/>
            <person name="Harrison M.C."/>
            <person name="Mikhailova A.A."/>
            <person name="Marchal E."/>
            <person name="English S."/>
            <person name="Carruthers M."/>
            <person name="Jennings E.C."/>
            <person name="Chiamaka E.L."/>
            <person name="Frigard R.A."/>
            <person name="Pippel M."/>
            <person name="Attardo G.M."/>
            <person name="Benoit J.B."/>
            <person name="Bornberg-Bauer E."/>
            <person name="Tobe S.S."/>
        </authorList>
    </citation>
    <scope>NUCLEOTIDE SEQUENCE</scope>
    <source>
        <strain evidence="3">Stay&amp;Tobe</strain>
    </source>
</reference>
<evidence type="ECO:0000313" key="4">
    <source>
        <dbReference type="Proteomes" id="UP001233999"/>
    </source>
</evidence>
<feature type="domain" description="Laminin G" evidence="2">
    <location>
        <begin position="3"/>
        <end position="165"/>
    </location>
</feature>
<feature type="non-terminal residue" evidence="3">
    <location>
        <position position="165"/>
    </location>
</feature>
<evidence type="ECO:0000256" key="1">
    <source>
        <dbReference type="PROSITE-ProRule" id="PRU00122"/>
    </source>
</evidence>
<dbReference type="EMBL" id="JASPKZ010004581">
    <property type="protein sequence ID" value="KAJ9589946.1"/>
    <property type="molecule type" value="Genomic_DNA"/>
</dbReference>
<dbReference type="PANTHER" id="PTHR15036:SF89">
    <property type="entry name" value="NEUREXIN 1, ISOFORM F"/>
    <property type="match status" value="1"/>
</dbReference>
<feature type="non-terminal residue" evidence="3">
    <location>
        <position position="1"/>
    </location>
</feature>
<comment type="caution">
    <text evidence="3">The sequence shown here is derived from an EMBL/GenBank/DDBJ whole genome shotgun (WGS) entry which is preliminary data.</text>
</comment>
<dbReference type="SMART" id="SM00282">
    <property type="entry name" value="LamG"/>
    <property type="match status" value="1"/>
</dbReference>
<dbReference type="AlphaFoldDB" id="A0AAD8EH46"/>
<dbReference type="InterPro" id="IPR013320">
    <property type="entry name" value="ConA-like_dom_sf"/>
</dbReference>
<dbReference type="CDD" id="cd00110">
    <property type="entry name" value="LamG"/>
    <property type="match status" value="1"/>
</dbReference>
<proteinExistence type="predicted"/>
<dbReference type="PROSITE" id="PS50025">
    <property type="entry name" value="LAM_G_DOMAIN"/>
    <property type="match status" value="1"/>
</dbReference>
<dbReference type="InterPro" id="IPR050372">
    <property type="entry name" value="Neurexin-related_CASP"/>
</dbReference>
<dbReference type="Pfam" id="PF02210">
    <property type="entry name" value="Laminin_G_2"/>
    <property type="match status" value="1"/>
</dbReference>
<dbReference type="Gene3D" id="2.60.120.200">
    <property type="match status" value="1"/>
</dbReference>
<dbReference type="SUPFAM" id="SSF49899">
    <property type="entry name" value="Concanavalin A-like lectins/glucanases"/>
    <property type="match status" value="1"/>
</dbReference>
<comment type="caution">
    <text evidence="1">Lacks conserved residue(s) required for the propagation of feature annotation.</text>
</comment>
<sequence length="165" mass="18171">KAPSEATFRGSEYLSYDLSRTGGEPIVSTQDSISLNFKTRQPSGLLFYTGDGLDYLNLALKDGGVTLTMNLGNGRLEMQIKPNKVRFDDNQWHKVTVHRKVQEISAVTSFCRLSAVVDGVYTEHSHTAGTFTMLSSSRVYVGGSQNTHALPGSRIHNNFVGCLRK</sequence>
<evidence type="ECO:0000313" key="3">
    <source>
        <dbReference type="EMBL" id="KAJ9589946.1"/>
    </source>
</evidence>
<protein>
    <recommendedName>
        <fullName evidence="2">Laminin G domain-containing protein</fullName>
    </recommendedName>
</protein>
<dbReference type="Proteomes" id="UP001233999">
    <property type="component" value="Unassembled WGS sequence"/>
</dbReference>
<keyword evidence="4" id="KW-1185">Reference proteome</keyword>
<gene>
    <name evidence="3" type="ORF">L9F63_016930</name>
</gene>
<name>A0AAD8EH46_DIPPU</name>
<reference evidence="3" key="2">
    <citation type="submission" date="2023-05" db="EMBL/GenBank/DDBJ databases">
        <authorList>
            <person name="Fouks B."/>
        </authorList>
    </citation>
    <scope>NUCLEOTIDE SEQUENCE</scope>
    <source>
        <strain evidence="3">Stay&amp;Tobe</strain>
        <tissue evidence="3">Testes</tissue>
    </source>
</reference>
<evidence type="ECO:0000259" key="2">
    <source>
        <dbReference type="PROSITE" id="PS50025"/>
    </source>
</evidence>
<dbReference type="InterPro" id="IPR001791">
    <property type="entry name" value="Laminin_G"/>
</dbReference>
<organism evidence="3 4">
    <name type="scientific">Diploptera punctata</name>
    <name type="common">Pacific beetle cockroach</name>
    <dbReference type="NCBI Taxonomy" id="6984"/>
    <lineage>
        <taxon>Eukaryota</taxon>
        <taxon>Metazoa</taxon>
        <taxon>Ecdysozoa</taxon>
        <taxon>Arthropoda</taxon>
        <taxon>Hexapoda</taxon>
        <taxon>Insecta</taxon>
        <taxon>Pterygota</taxon>
        <taxon>Neoptera</taxon>
        <taxon>Polyneoptera</taxon>
        <taxon>Dictyoptera</taxon>
        <taxon>Blattodea</taxon>
        <taxon>Blaberoidea</taxon>
        <taxon>Blaberidae</taxon>
        <taxon>Diplopterinae</taxon>
        <taxon>Diploptera</taxon>
    </lineage>
</organism>